<evidence type="ECO:0000313" key="3">
    <source>
        <dbReference type="Proteomes" id="UP001211907"/>
    </source>
</evidence>
<evidence type="ECO:0000256" key="1">
    <source>
        <dbReference type="SAM" id="MobiDB-lite"/>
    </source>
</evidence>
<comment type="caution">
    <text evidence="2">The sequence shown here is derived from an EMBL/GenBank/DDBJ whole genome shotgun (WGS) entry which is preliminary data.</text>
</comment>
<evidence type="ECO:0000313" key="2">
    <source>
        <dbReference type="EMBL" id="KAJ3100719.1"/>
    </source>
</evidence>
<dbReference type="Proteomes" id="UP001211907">
    <property type="component" value="Unassembled WGS sequence"/>
</dbReference>
<accession>A0AAD5SSH1</accession>
<dbReference type="GO" id="GO:0005768">
    <property type="term" value="C:endosome"/>
    <property type="evidence" value="ECO:0007669"/>
    <property type="project" value="TreeGrafter"/>
</dbReference>
<dbReference type="EMBL" id="JADGJH010002264">
    <property type="protein sequence ID" value="KAJ3100719.1"/>
    <property type="molecule type" value="Genomic_DNA"/>
</dbReference>
<feature type="non-terminal residue" evidence="2">
    <location>
        <position position="172"/>
    </location>
</feature>
<gene>
    <name evidence="2" type="ORF">HK100_004665</name>
</gene>
<keyword evidence="3" id="KW-1185">Reference proteome</keyword>
<feature type="region of interest" description="Disordered" evidence="1">
    <location>
        <begin position="109"/>
        <end position="138"/>
    </location>
</feature>
<organism evidence="2 3">
    <name type="scientific">Physocladia obscura</name>
    <dbReference type="NCBI Taxonomy" id="109957"/>
    <lineage>
        <taxon>Eukaryota</taxon>
        <taxon>Fungi</taxon>
        <taxon>Fungi incertae sedis</taxon>
        <taxon>Chytridiomycota</taxon>
        <taxon>Chytridiomycota incertae sedis</taxon>
        <taxon>Chytridiomycetes</taxon>
        <taxon>Chytridiales</taxon>
        <taxon>Chytriomycetaceae</taxon>
        <taxon>Physocladia</taxon>
    </lineage>
</organism>
<protein>
    <recommendedName>
        <fullName evidence="4">VPS4-associated protein 1</fullName>
    </recommendedName>
</protein>
<dbReference type="AlphaFoldDB" id="A0AAD5SSH1"/>
<reference evidence="2" key="1">
    <citation type="submission" date="2020-05" db="EMBL/GenBank/DDBJ databases">
        <title>Phylogenomic resolution of chytrid fungi.</title>
        <authorList>
            <person name="Stajich J.E."/>
            <person name="Amses K."/>
            <person name="Simmons R."/>
            <person name="Seto K."/>
            <person name="Myers J."/>
            <person name="Bonds A."/>
            <person name="Quandt C.A."/>
            <person name="Barry K."/>
            <person name="Liu P."/>
            <person name="Grigoriev I."/>
            <person name="Longcore J.E."/>
            <person name="James T.Y."/>
        </authorList>
    </citation>
    <scope>NUCLEOTIDE SEQUENCE</scope>
    <source>
        <strain evidence="2">JEL0513</strain>
    </source>
</reference>
<dbReference type="Pfam" id="PF08432">
    <property type="entry name" value="Vfa1"/>
    <property type="match status" value="1"/>
</dbReference>
<proteinExistence type="predicted"/>
<dbReference type="InterPro" id="IPR013640">
    <property type="entry name" value="Vfa1"/>
</dbReference>
<dbReference type="GO" id="GO:0007034">
    <property type="term" value="P:vacuolar transport"/>
    <property type="evidence" value="ECO:0007669"/>
    <property type="project" value="TreeGrafter"/>
</dbReference>
<sequence length="172" mass="19724">MENRYRWRKTERGGICWICRKESANVLVSGENFDWFYACESHLLDHTFCTELVTQLPQLATTSLSANLLPDQKQQQQQQQERNETNPNDLSEKKSASLFDMFDKKFNIIKPPSPPPPASSLQNHHVGPSPSPSISAGPRFFKLDDKIYFLRQNEKKQKEAKLNSSQAKQSAL</sequence>
<dbReference type="PANTHER" id="PTHR28218:SF1">
    <property type="entry name" value="VPS4-ASSOCIATED PROTEIN 1"/>
    <property type="match status" value="1"/>
</dbReference>
<evidence type="ECO:0008006" key="4">
    <source>
        <dbReference type="Google" id="ProtNLM"/>
    </source>
</evidence>
<feature type="region of interest" description="Disordered" evidence="1">
    <location>
        <begin position="70"/>
        <end position="94"/>
    </location>
</feature>
<dbReference type="PANTHER" id="PTHR28218">
    <property type="entry name" value="VPS4-ASSOCIATED PROTEIN 1"/>
    <property type="match status" value="1"/>
</dbReference>
<name>A0AAD5SSH1_9FUNG</name>